<dbReference type="AlphaFoldDB" id="A0A0L0C8S6"/>
<sequence length="170" mass="19099">MNVTNTVAVEKAGKRKKQCSKLSANDLLYPWKETVFLAATLYLTLVRYLDLSLIISSHFAQQQAGSKTNTNNTTFNEWSGPVKTDNLSDFGYQIPDQNFSNYGVFRAYFEIPVFLILRVVADIVEKLERDDNLQTRDTSRNGLNWRRLAAGNIFQAAPPPSSFGSKAKPA</sequence>
<keyword evidence="2" id="KW-1185">Reference proteome</keyword>
<dbReference type="Proteomes" id="UP000037069">
    <property type="component" value="Unassembled WGS sequence"/>
</dbReference>
<comment type="caution">
    <text evidence="1">The sequence shown here is derived from an EMBL/GenBank/DDBJ whole genome shotgun (WGS) entry which is preliminary data.</text>
</comment>
<name>A0A0L0C8S6_LUCCU</name>
<organism evidence="1 2">
    <name type="scientific">Lucilia cuprina</name>
    <name type="common">Green bottle fly</name>
    <name type="synonym">Australian sheep blowfly</name>
    <dbReference type="NCBI Taxonomy" id="7375"/>
    <lineage>
        <taxon>Eukaryota</taxon>
        <taxon>Metazoa</taxon>
        <taxon>Ecdysozoa</taxon>
        <taxon>Arthropoda</taxon>
        <taxon>Hexapoda</taxon>
        <taxon>Insecta</taxon>
        <taxon>Pterygota</taxon>
        <taxon>Neoptera</taxon>
        <taxon>Endopterygota</taxon>
        <taxon>Diptera</taxon>
        <taxon>Brachycera</taxon>
        <taxon>Muscomorpha</taxon>
        <taxon>Oestroidea</taxon>
        <taxon>Calliphoridae</taxon>
        <taxon>Luciliinae</taxon>
        <taxon>Lucilia</taxon>
    </lineage>
</organism>
<gene>
    <name evidence="1" type="ORF">FF38_03365</name>
</gene>
<evidence type="ECO:0000313" key="1">
    <source>
        <dbReference type="EMBL" id="KNC28843.1"/>
    </source>
</evidence>
<reference evidence="1 2" key="1">
    <citation type="journal article" date="2015" name="Nat. Commun.">
        <title>Lucilia cuprina genome unlocks parasitic fly biology to underpin future interventions.</title>
        <authorList>
            <person name="Anstead C.A."/>
            <person name="Korhonen P.K."/>
            <person name="Young N.D."/>
            <person name="Hall R.S."/>
            <person name="Jex A.R."/>
            <person name="Murali S.C."/>
            <person name="Hughes D.S."/>
            <person name="Lee S.F."/>
            <person name="Perry T."/>
            <person name="Stroehlein A.J."/>
            <person name="Ansell B.R."/>
            <person name="Breugelmans B."/>
            <person name="Hofmann A."/>
            <person name="Qu J."/>
            <person name="Dugan S."/>
            <person name="Lee S.L."/>
            <person name="Chao H."/>
            <person name="Dinh H."/>
            <person name="Han Y."/>
            <person name="Doddapaneni H.V."/>
            <person name="Worley K.C."/>
            <person name="Muzny D.M."/>
            <person name="Ioannidis P."/>
            <person name="Waterhouse R.M."/>
            <person name="Zdobnov E.M."/>
            <person name="James P.J."/>
            <person name="Bagnall N.H."/>
            <person name="Kotze A.C."/>
            <person name="Gibbs R.A."/>
            <person name="Richards S."/>
            <person name="Batterham P."/>
            <person name="Gasser R.B."/>
        </authorList>
    </citation>
    <scope>NUCLEOTIDE SEQUENCE [LARGE SCALE GENOMIC DNA]</scope>
    <source>
        <strain evidence="1 2">LS</strain>
        <tissue evidence="1">Full body</tissue>
    </source>
</reference>
<accession>A0A0L0C8S6</accession>
<proteinExistence type="predicted"/>
<protein>
    <submittedName>
        <fullName evidence="1">Uncharacterized protein</fullName>
    </submittedName>
</protein>
<dbReference type="EMBL" id="JRES01000738">
    <property type="protein sequence ID" value="KNC28843.1"/>
    <property type="molecule type" value="Genomic_DNA"/>
</dbReference>
<evidence type="ECO:0000313" key="2">
    <source>
        <dbReference type="Proteomes" id="UP000037069"/>
    </source>
</evidence>